<gene>
    <name evidence="1" type="ORF">DSO57_1025157</name>
</gene>
<protein>
    <submittedName>
        <fullName evidence="1">Uncharacterized protein</fullName>
    </submittedName>
</protein>
<proteinExistence type="predicted"/>
<sequence>MGITKFVDSRKVEAFDDCYINYQVLKDSLSNIRRLEYEKAYSLDFTILHPHETEDGKYRVLPVVSNEEFMDQYRGFLSLLQCELERLDGIISSHISSYSAIVTKAKLELLMPQSKTWMSQLTRWATFRSSQKPQISDKLFDVENKLSIIRKNVIPLNKFALAKILELKEKMVQESRYRHLLLQVEFGVEIPAAPSPFPIKGKLNHHHFIPRHPPTIAITAPPDSEETPWANQTLLPKESKSRLNANLKLVIPDQPYSTTSFSSCSSTPSSNISPKSYSSSISNASTSSSYSREEIVRKVQFWSNTPSSVGTLLGEVKALRRHNTTNNIKHRLLDEMP</sequence>
<reference evidence="1" key="1">
    <citation type="submission" date="2022-04" db="EMBL/GenBank/DDBJ databases">
        <title>Genome of the entomopathogenic fungus Entomophthora muscae.</title>
        <authorList>
            <person name="Elya C."/>
            <person name="Lovett B.R."/>
            <person name="Lee E."/>
            <person name="Macias A.M."/>
            <person name="Hajek A.E."/>
            <person name="De Bivort B.L."/>
            <person name="Kasson M.T."/>
            <person name="De Fine Licht H.H."/>
            <person name="Stajich J.E."/>
        </authorList>
    </citation>
    <scope>NUCLEOTIDE SEQUENCE</scope>
    <source>
        <strain evidence="1">Berkeley</strain>
    </source>
</reference>
<organism evidence="1 2">
    <name type="scientific">Entomophthora muscae</name>
    <dbReference type="NCBI Taxonomy" id="34485"/>
    <lineage>
        <taxon>Eukaryota</taxon>
        <taxon>Fungi</taxon>
        <taxon>Fungi incertae sedis</taxon>
        <taxon>Zoopagomycota</taxon>
        <taxon>Entomophthoromycotina</taxon>
        <taxon>Entomophthoromycetes</taxon>
        <taxon>Entomophthorales</taxon>
        <taxon>Entomophthoraceae</taxon>
        <taxon>Entomophthora</taxon>
    </lineage>
</organism>
<name>A0ACC2SFC7_9FUNG</name>
<comment type="caution">
    <text evidence="1">The sequence shown here is derived from an EMBL/GenBank/DDBJ whole genome shotgun (WGS) entry which is preliminary data.</text>
</comment>
<evidence type="ECO:0000313" key="1">
    <source>
        <dbReference type="EMBL" id="KAJ9060988.1"/>
    </source>
</evidence>
<dbReference type="Proteomes" id="UP001165960">
    <property type="component" value="Unassembled WGS sequence"/>
</dbReference>
<keyword evidence="2" id="KW-1185">Reference proteome</keyword>
<dbReference type="EMBL" id="QTSX02005110">
    <property type="protein sequence ID" value="KAJ9060988.1"/>
    <property type="molecule type" value="Genomic_DNA"/>
</dbReference>
<evidence type="ECO:0000313" key="2">
    <source>
        <dbReference type="Proteomes" id="UP001165960"/>
    </source>
</evidence>
<accession>A0ACC2SFC7</accession>